<dbReference type="AlphaFoldDB" id="A0A915HMD5"/>
<organism evidence="1 2">
    <name type="scientific">Romanomermis culicivorax</name>
    <name type="common">Nematode worm</name>
    <dbReference type="NCBI Taxonomy" id="13658"/>
    <lineage>
        <taxon>Eukaryota</taxon>
        <taxon>Metazoa</taxon>
        <taxon>Ecdysozoa</taxon>
        <taxon>Nematoda</taxon>
        <taxon>Enoplea</taxon>
        <taxon>Dorylaimia</taxon>
        <taxon>Mermithida</taxon>
        <taxon>Mermithoidea</taxon>
        <taxon>Mermithidae</taxon>
        <taxon>Romanomermis</taxon>
    </lineage>
</organism>
<protein>
    <submittedName>
        <fullName evidence="2">Uncharacterized protein</fullName>
    </submittedName>
</protein>
<dbReference type="WBParaSite" id="nRc.2.0.1.t02655-RA">
    <property type="protein sequence ID" value="nRc.2.0.1.t02655-RA"/>
    <property type="gene ID" value="nRc.2.0.1.g02655"/>
</dbReference>
<proteinExistence type="predicted"/>
<evidence type="ECO:0000313" key="1">
    <source>
        <dbReference type="Proteomes" id="UP000887565"/>
    </source>
</evidence>
<name>A0A915HMD5_ROMCU</name>
<dbReference type="Proteomes" id="UP000887565">
    <property type="component" value="Unplaced"/>
</dbReference>
<evidence type="ECO:0000313" key="2">
    <source>
        <dbReference type="WBParaSite" id="nRc.2.0.1.t02655-RA"/>
    </source>
</evidence>
<sequence length="77" mass="8832">ATLPNSQHDLLNLLIFSKFKHIYTFRDSLHILQHSRKPVIVQGTYHSIASTMEPIQLVESCGATFANIRRENVRNDV</sequence>
<accession>A0A915HMD5</accession>
<keyword evidence="1" id="KW-1185">Reference proteome</keyword>
<reference evidence="2" key="1">
    <citation type="submission" date="2022-11" db="UniProtKB">
        <authorList>
            <consortium name="WormBaseParasite"/>
        </authorList>
    </citation>
    <scope>IDENTIFICATION</scope>
</reference>